<dbReference type="Gene3D" id="1.50.10.20">
    <property type="match status" value="1"/>
</dbReference>
<feature type="domain" description="Alpha-macroglobulin-like TED" evidence="1">
    <location>
        <begin position="15"/>
        <end position="153"/>
    </location>
</feature>
<dbReference type="OrthoDB" id="6359008at2759"/>
<evidence type="ECO:0000313" key="3">
    <source>
        <dbReference type="Proteomes" id="UP000499080"/>
    </source>
</evidence>
<dbReference type="Pfam" id="PF07678">
    <property type="entry name" value="TED_complement"/>
    <property type="match status" value="1"/>
</dbReference>
<dbReference type="AlphaFoldDB" id="A0A4Y2NLM5"/>
<protein>
    <recommendedName>
        <fullName evidence="1">Alpha-macroglobulin-like TED domain-containing protein</fullName>
    </recommendedName>
</protein>
<gene>
    <name evidence="2" type="ORF">AVEN_154158_1</name>
</gene>
<reference evidence="2 3" key="1">
    <citation type="journal article" date="2019" name="Sci. Rep.">
        <title>Orb-weaving spider Araneus ventricosus genome elucidates the spidroin gene catalogue.</title>
        <authorList>
            <person name="Kono N."/>
            <person name="Nakamura H."/>
            <person name="Ohtoshi R."/>
            <person name="Moran D.A.P."/>
            <person name="Shinohara A."/>
            <person name="Yoshida Y."/>
            <person name="Fujiwara M."/>
            <person name="Mori M."/>
            <person name="Tomita M."/>
            <person name="Arakawa K."/>
        </authorList>
    </citation>
    <scope>NUCLEOTIDE SEQUENCE [LARGE SCALE GENOMIC DNA]</scope>
</reference>
<feature type="non-terminal residue" evidence="2">
    <location>
        <position position="202"/>
    </location>
</feature>
<comment type="caution">
    <text evidence="2">The sequence shown here is derived from an EMBL/GenBank/DDBJ whole genome shotgun (WGS) entry which is preliminary data.</text>
</comment>
<sequence length="202" mass="22757">MPSMMPPPGTLLGRIKSSVQYLERRLPQLQDPYQVALVTYALLEAGSVDAEVGFNKLDVMKREKEGMVYWSPEPISSAEVLYQNQRPFTLPRLPNKYDSVAVEATAYALLVYVRYNGVIIDQIVKWLNSMRTTDQAFMASQDTLVATQALIEYSFRTHVRDITNMKVTVESSSNPGTIHSMALKSDNLAESRQVPVSNLTFF</sequence>
<dbReference type="Proteomes" id="UP000499080">
    <property type="component" value="Unassembled WGS sequence"/>
</dbReference>
<dbReference type="InterPro" id="IPR008930">
    <property type="entry name" value="Terpenoid_cyclase/PrenylTrfase"/>
</dbReference>
<accession>A0A4Y2NLM5</accession>
<proteinExistence type="predicted"/>
<dbReference type="InterPro" id="IPR050473">
    <property type="entry name" value="A2M/Complement_sys"/>
</dbReference>
<organism evidence="2 3">
    <name type="scientific">Araneus ventricosus</name>
    <name type="common">Orbweaver spider</name>
    <name type="synonym">Epeira ventricosa</name>
    <dbReference type="NCBI Taxonomy" id="182803"/>
    <lineage>
        <taxon>Eukaryota</taxon>
        <taxon>Metazoa</taxon>
        <taxon>Ecdysozoa</taxon>
        <taxon>Arthropoda</taxon>
        <taxon>Chelicerata</taxon>
        <taxon>Arachnida</taxon>
        <taxon>Araneae</taxon>
        <taxon>Araneomorphae</taxon>
        <taxon>Entelegynae</taxon>
        <taxon>Araneoidea</taxon>
        <taxon>Araneidae</taxon>
        <taxon>Araneus</taxon>
    </lineage>
</organism>
<dbReference type="SUPFAM" id="SSF48239">
    <property type="entry name" value="Terpenoid cyclases/Protein prenyltransferases"/>
    <property type="match status" value="1"/>
</dbReference>
<keyword evidence="3" id="KW-1185">Reference proteome</keyword>
<dbReference type="EMBL" id="BGPR01009503">
    <property type="protein sequence ID" value="GBN40425.1"/>
    <property type="molecule type" value="Genomic_DNA"/>
</dbReference>
<evidence type="ECO:0000313" key="2">
    <source>
        <dbReference type="EMBL" id="GBN40425.1"/>
    </source>
</evidence>
<dbReference type="PANTHER" id="PTHR11412">
    <property type="entry name" value="MACROGLOBULIN / COMPLEMENT"/>
    <property type="match status" value="1"/>
</dbReference>
<dbReference type="InterPro" id="IPR011626">
    <property type="entry name" value="Alpha-macroglobulin_TED"/>
</dbReference>
<dbReference type="PANTHER" id="PTHR11412:SF146">
    <property type="entry name" value="CD109 ANTIGEN"/>
    <property type="match status" value="1"/>
</dbReference>
<evidence type="ECO:0000259" key="1">
    <source>
        <dbReference type="Pfam" id="PF07678"/>
    </source>
</evidence>
<name>A0A4Y2NLM5_ARAVE</name>
<dbReference type="GO" id="GO:0005615">
    <property type="term" value="C:extracellular space"/>
    <property type="evidence" value="ECO:0007669"/>
    <property type="project" value="InterPro"/>
</dbReference>